<dbReference type="OMA" id="YTKACFE"/>
<proteinExistence type="predicted"/>
<reference evidence="2 3" key="1">
    <citation type="journal article" date="2006" name="Nature">
        <title>Global trends of whole-genome duplications revealed by the ciliate Paramecium tetraurelia.</title>
        <authorList>
            <consortium name="Genoscope"/>
            <person name="Aury J.-M."/>
            <person name="Jaillon O."/>
            <person name="Duret L."/>
            <person name="Noel B."/>
            <person name="Jubin C."/>
            <person name="Porcel B.M."/>
            <person name="Segurens B."/>
            <person name="Daubin V."/>
            <person name="Anthouard V."/>
            <person name="Aiach N."/>
            <person name="Arnaiz O."/>
            <person name="Billaut A."/>
            <person name="Beisson J."/>
            <person name="Blanc I."/>
            <person name="Bouhouche K."/>
            <person name="Camara F."/>
            <person name="Duharcourt S."/>
            <person name="Guigo R."/>
            <person name="Gogendeau D."/>
            <person name="Katinka M."/>
            <person name="Keller A.-M."/>
            <person name="Kissmehl R."/>
            <person name="Klotz C."/>
            <person name="Koll F."/>
            <person name="Le Moue A."/>
            <person name="Lepere C."/>
            <person name="Malinsky S."/>
            <person name="Nowacki M."/>
            <person name="Nowak J.K."/>
            <person name="Plattner H."/>
            <person name="Poulain J."/>
            <person name="Ruiz F."/>
            <person name="Serrano V."/>
            <person name="Zagulski M."/>
            <person name="Dessen P."/>
            <person name="Betermier M."/>
            <person name="Weissenbach J."/>
            <person name="Scarpelli C."/>
            <person name="Schachter V."/>
            <person name="Sperling L."/>
            <person name="Meyer E."/>
            <person name="Cohen J."/>
            <person name="Wincker P."/>
        </authorList>
    </citation>
    <scope>NUCLEOTIDE SEQUENCE [LARGE SCALE GENOMIC DNA]</scope>
    <source>
        <strain evidence="2 3">Stock d4-2</strain>
    </source>
</reference>
<evidence type="ECO:0000313" key="2">
    <source>
        <dbReference type="EMBL" id="CAK76135.1"/>
    </source>
</evidence>
<evidence type="ECO:0000256" key="1">
    <source>
        <dbReference type="SAM" id="SignalP"/>
    </source>
</evidence>
<dbReference type="KEGG" id="ptm:GSPATT00011708001"/>
<keyword evidence="1" id="KW-0732">Signal</keyword>
<name>A0CZB8_PARTE</name>
<dbReference type="InParanoid" id="A0CZB8"/>
<sequence length="157" mass="18556">MIILIYITLILAINAKKKFDPLSVRPRTFDKHIYCMGCQAIIRETLKEIKQSRSEVLIEDALRYAYISRTVESGCTVFIGGWRDQLSEHLMKRESNESIEDEFCVQYTKACFEIDPLEVQKYRKEMYQKKQPVLMDGKYYMPDENGYVDKTRDMVDL</sequence>
<feature type="signal peptide" evidence="1">
    <location>
        <begin position="1"/>
        <end position="15"/>
    </location>
</feature>
<dbReference type="EMBL" id="CT868230">
    <property type="protein sequence ID" value="CAK76135.1"/>
    <property type="molecule type" value="Genomic_DNA"/>
</dbReference>
<organism evidence="2 3">
    <name type="scientific">Paramecium tetraurelia</name>
    <dbReference type="NCBI Taxonomy" id="5888"/>
    <lineage>
        <taxon>Eukaryota</taxon>
        <taxon>Sar</taxon>
        <taxon>Alveolata</taxon>
        <taxon>Ciliophora</taxon>
        <taxon>Intramacronucleata</taxon>
        <taxon>Oligohymenophorea</taxon>
        <taxon>Peniculida</taxon>
        <taxon>Parameciidae</taxon>
        <taxon>Paramecium</taxon>
    </lineage>
</organism>
<feature type="chain" id="PRO_5012632788" description="Saposin B-type domain-containing protein" evidence="1">
    <location>
        <begin position="16"/>
        <end position="157"/>
    </location>
</feature>
<gene>
    <name evidence="2" type="ORF">GSPATT00011708001</name>
</gene>
<dbReference type="Proteomes" id="UP000000600">
    <property type="component" value="Unassembled WGS sequence"/>
</dbReference>
<keyword evidence="3" id="KW-1185">Reference proteome</keyword>
<dbReference type="OrthoDB" id="301295at2759"/>
<accession>A0CZB8</accession>
<dbReference type="HOGENOM" id="CLU_1597641_0_0_1"/>
<protein>
    <recommendedName>
        <fullName evidence="4">Saposin B-type domain-containing protein</fullName>
    </recommendedName>
</protein>
<dbReference type="GeneID" id="5029317"/>
<evidence type="ECO:0008006" key="4">
    <source>
        <dbReference type="Google" id="ProtNLM"/>
    </source>
</evidence>
<evidence type="ECO:0000313" key="3">
    <source>
        <dbReference type="Proteomes" id="UP000000600"/>
    </source>
</evidence>
<dbReference type="AlphaFoldDB" id="A0CZB8"/>
<dbReference type="RefSeq" id="XP_001443532.1">
    <property type="nucleotide sequence ID" value="XM_001443495.2"/>
</dbReference>